<name>M7BB84_CHEMY</name>
<evidence type="ECO:0000313" key="1">
    <source>
        <dbReference type="EMBL" id="EMP34429.1"/>
    </source>
</evidence>
<evidence type="ECO:0000313" key="2">
    <source>
        <dbReference type="Proteomes" id="UP000031443"/>
    </source>
</evidence>
<proteinExistence type="predicted"/>
<keyword evidence="2" id="KW-1185">Reference proteome</keyword>
<gene>
    <name evidence="1" type="ORF">UY3_08404</name>
</gene>
<dbReference type="EMBL" id="KB532134">
    <property type="protein sequence ID" value="EMP34429.1"/>
    <property type="molecule type" value="Genomic_DNA"/>
</dbReference>
<dbReference type="Proteomes" id="UP000031443">
    <property type="component" value="Unassembled WGS sequence"/>
</dbReference>
<reference evidence="2" key="1">
    <citation type="journal article" date="2013" name="Nat. Genet.">
        <title>The draft genomes of soft-shell turtle and green sea turtle yield insights into the development and evolution of the turtle-specific body plan.</title>
        <authorList>
            <person name="Wang Z."/>
            <person name="Pascual-Anaya J."/>
            <person name="Zadissa A."/>
            <person name="Li W."/>
            <person name="Niimura Y."/>
            <person name="Huang Z."/>
            <person name="Li C."/>
            <person name="White S."/>
            <person name="Xiong Z."/>
            <person name="Fang D."/>
            <person name="Wang B."/>
            <person name="Ming Y."/>
            <person name="Chen Y."/>
            <person name="Zheng Y."/>
            <person name="Kuraku S."/>
            <person name="Pignatelli M."/>
            <person name="Herrero J."/>
            <person name="Beal K."/>
            <person name="Nozawa M."/>
            <person name="Li Q."/>
            <person name="Wang J."/>
            <person name="Zhang H."/>
            <person name="Yu L."/>
            <person name="Shigenobu S."/>
            <person name="Wang J."/>
            <person name="Liu J."/>
            <person name="Flicek P."/>
            <person name="Searle S."/>
            <person name="Wang J."/>
            <person name="Kuratani S."/>
            <person name="Yin Y."/>
            <person name="Aken B."/>
            <person name="Zhang G."/>
            <person name="Irie N."/>
        </authorList>
    </citation>
    <scope>NUCLEOTIDE SEQUENCE [LARGE SCALE GENOMIC DNA]</scope>
</reference>
<protein>
    <submittedName>
        <fullName evidence="1">Uncharacterized protein</fullName>
    </submittedName>
</protein>
<dbReference type="AlphaFoldDB" id="M7BB84"/>
<sequence length="154" mass="16277">MGDKQKFTEADDLSMTFTKNNCDKMGSGGSSTHRCCSSQRLRDPPATHGGWELCRGSELQCRQLGAAGVMHGDLELQGLPATHGSLELQEPPIACGNLEFQGPPHPPSCSWEIQTQWLRCAVSPSMTQSFGAGSWELPGMSTPAAAESSGSPAG</sequence>
<organism evidence="1 2">
    <name type="scientific">Chelonia mydas</name>
    <name type="common">Green sea-turtle</name>
    <name type="synonym">Chelonia agassizi</name>
    <dbReference type="NCBI Taxonomy" id="8469"/>
    <lineage>
        <taxon>Eukaryota</taxon>
        <taxon>Metazoa</taxon>
        <taxon>Chordata</taxon>
        <taxon>Craniata</taxon>
        <taxon>Vertebrata</taxon>
        <taxon>Euteleostomi</taxon>
        <taxon>Archelosauria</taxon>
        <taxon>Testudinata</taxon>
        <taxon>Testudines</taxon>
        <taxon>Cryptodira</taxon>
        <taxon>Durocryptodira</taxon>
        <taxon>Americhelydia</taxon>
        <taxon>Chelonioidea</taxon>
        <taxon>Cheloniidae</taxon>
        <taxon>Chelonia</taxon>
    </lineage>
</organism>
<accession>M7BB84</accession>